<dbReference type="PANTHER" id="PTHR30265:SF2">
    <property type="entry name" value="TRANSCRIPTION TERMINATION_ANTITERMINATION PROTEIN NUSG"/>
    <property type="match status" value="1"/>
</dbReference>
<evidence type="ECO:0000256" key="6">
    <source>
        <dbReference type="NCBIfam" id="TIGR00922"/>
    </source>
</evidence>
<dbReference type="InterPro" id="IPR005824">
    <property type="entry name" value="KOW"/>
</dbReference>
<dbReference type="GO" id="GO:0006354">
    <property type="term" value="P:DNA-templated transcription elongation"/>
    <property type="evidence" value="ECO:0007669"/>
    <property type="project" value="UniProtKB-UniRule"/>
</dbReference>
<keyword evidence="1 5" id="KW-0806">Transcription termination</keyword>
<dbReference type="CDD" id="cd06091">
    <property type="entry name" value="KOW_NusG"/>
    <property type="match status" value="1"/>
</dbReference>
<dbReference type="Gene3D" id="3.30.70.940">
    <property type="entry name" value="NusG, N-terminal domain"/>
    <property type="match status" value="1"/>
</dbReference>
<keyword evidence="3 5" id="KW-0805">Transcription regulation</keyword>
<evidence type="ECO:0000256" key="1">
    <source>
        <dbReference type="ARBA" id="ARBA00022472"/>
    </source>
</evidence>
<accession>A0A5C5X844</accession>
<reference evidence="10 11" key="1">
    <citation type="submission" date="2019-02" db="EMBL/GenBank/DDBJ databases">
        <title>Deep-cultivation of Planctomycetes and their phenomic and genomic characterization uncovers novel biology.</title>
        <authorList>
            <person name="Wiegand S."/>
            <person name="Jogler M."/>
            <person name="Boedeker C."/>
            <person name="Pinto D."/>
            <person name="Vollmers J."/>
            <person name="Rivas-Marin E."/>
            <person name="Kohn T."/>
            <person name="Peeters S.H."/>
            <person name="Heuer A."/>
            <person name="Rast P."/>
            <person name="Oberbeckmann S."/>
            <person name="Bunk B."/>
            <person name="Jeske O."/>
            <person name="Meyerdierks A."/>
            <person name="Storesund J.E."/>
            <person name="Kallscheuer N."/>
            <person name="Luecker S."/>
            <person name="Lage O.M."/>
            <person name="Pohl T."/>
            <person name="Merkel B.J."/>
            <person name="Hornburger P."/>
            <person name="Mueller R.-W."/>
            <person name="Bruemmer F."/>
            <person name="Labrenz M."/>
            <person name="Spormann A.M."/>
            <person name="Op Den Camp H."/>
            <person name="Overmann J."/>
            <person name="Amann R."/>
            <person name="Jetten M.S.M."/>
            <person name="Mascher T."/>
            <person name="Medema M.H."/>
            <person name="Devos D.P."/>
            <person name="Kaster A.-K."/>
            <person name="Ovreas L."/>
            <person name="Rohde M."/>
            <person name="Galperin M.Y."/>
            <person name="Jogler C."/>
        </authorList>
    </citation>
    <scope>NUCLEOTIDE SEQUENCE [LARGE SCALE GENOMIC DNA]</scope>
    <source>
        <strain evidence="10 11">KOR42</strain>
    </source>
</reference>
<dbReference type="InterPro" id="IPR008991">
    <property type="entry name" value="Translation_prot_SH3-like_sf"/>
</dbReference>
<proteinExistence type="inferred from homology"/>
<dbReference type="Proteomes" id="UP000317243">
    <property type="component" value="Unassembled WGS sequence"/>
</dbReference>
<dbReference type="PANTHER" id="PTHR30265">
    <property type="entry name" value="RHO-INTERACTING TRANSCRIPTION TERMINATION FACTOR NUSG"/>
    <property type="match status" value="1"/>
</dbReference>
<dbReference type="InterPro" id="IPR036735">
    <property type="entry name" value="NGN_dom_sf"/>
</dbReference>
<comment type="caution">
    <text evidence="10">The sequence shown here is derived from an EMBL/GenBank/DDBJ whole genome shotgun (WGS) entry which is preliminary data.</text>
</comment>
<evidence type="ECO:0000256" key="3">
    <source>
        <dbReference type="ARBA" id="ARBA00023015"/>
    </source>
</evidence>
<evidence type="ECO:0000256" key="2">
    <source>
        <dbReference type="ARBA" id="ARBA00022814"/>
    </source>
</evidence>
<keyword evidence="11" id="KW-1185">Reference proteome</keyword>
<dbReference type="InterPro" id="IPR043425">
    <property type="entry name" value="NusG-like"/>
</dbReference>
<dbReference type="InterPro" id="IPR047050">
    <property type="entry name" value="NGN"/>
</dbReference>
<evidence type="ECO:0000259" key="9">
    <source>
        <dbReference type="SMART" id="SM00739"/>
    </source>
</evidence>
<dbReference type="GO" id="GO:0005829">
    <property type="term" value="C:cytosol"/>
    <property type="evidence" value="ECO:0007669"/>
    <property type="project" value="TreeGrafter"/>
</dbReference>
<dbReference type="SMART" id="SM00739">
    <property type="entry name" value="KOW"/>
    <property type="match status" value="1"/>
</dbReference>
<dbReference type="InterPro" id="IPR001062">
    <property type="entry name" value="Transcrpt_antiterm_NusG"/>
</dbReference>
<dbReference type="NCBIfam" id="TIGR00922">
    <property type="entry name" value="nusG"/>
    <property type="match status" value="1"/>
</dbReference>
<dbReference type="PRINTS" id="PR00338">
    <property type="entry name" value="NUSGTNSCPFCT"/>
</dbReference>
<evidence type="ECO:0000259" key="8">
    <source>
        <dbReference type="SMART" id="SM00738"/>
    </source>
</evidence>
<comment type="function">
    <text evidence="5 7">Participates in transcription elongation, termination and antitermination.</text>
</comment>
<dbReference type="SMART" id="SM00738">
    <property type="entry name" value="NGN"/>
    <property type="match status" value="1"/>
</dbReference>
<organism evidence="10 11">
    <name type="scientific">Thalassoglobus neptunius</name>
    <dbReference type="NCBI Taxonomy" id="1938619"/>
    <lineage>
        <taxon>Bacteria</taxon>
        <taxon>Pseudomonadati</taxon>
        <taxon>Planctomycetota</taxon>
        <taxon>Planctomycetia</taxon>
        <taxon>Planctomycetales</taxon>
        <taxon>Planctomycetaceae</taxon>
        <taxon>Thalassoglobus</taxon>
    </lineage>
</organism>
<name>A0A5C5X844_9PLAN</name>
<evidence type="ECO:0000256" key="5">
    <source>
        <dbReference type="HAMAP-Rule" id="MF_00948"/>
    </source>
</evidence>
<dbReference type="GO" id="GO:0006353">
    <property type="term" value="P:DNA-templated transcription termination"/>
    <property type="evidence" value="ECO:0007669"/>
    <property type="project" value="UniProtKB-UniRule"/>
</dbReference>
<evidence type="ECO:0000256" key="7">
    <source>
        <dbReference type="RuleBase" id="RU000538"/>
    </source>
</evidence>
<dbReference type="SUPFAM" id="SSF50104">
    <property type="entry name" value="Translation proteins SH3-like domain"/>
    <property type="match status" value="1"/>
</dbReference>
<dbReference type="GO" id="GO:0031564">
    <property type="term" value="P:transcription antitermination"/>
    <property type="evidence" value="ECO:0007669"/>
    <property type="project" value="UniProtKB-UniRule"/>
</dbReference>
<dbReference type="SUPFAM" id="SSF82679">
    <property type="entry name" value="N-utilization substance G protein NusG, N-terminal domain"/>
    <property type="match status" value="1"/>
</dbReference>
<dbReference type="Pfam" id="PF02357">
    <property type="entry name" value="NusG"/>
    <property type="match status" value="1"/>
</dbReference>
<feature type="domain" description="KOW" evidence="9">
    <location>
        <begin position="175"/>
        <end position="202"/>
    </location>
</feature>
<protein>
    <recommendedName>
        <fullName evidence="5 6">Transcription termination/antitermination protein NusG</fullName>
    </recommendedName>
</protein>
<dbReference type="AlphaFoldDB" id="A0A5C5X844"/>
<dbReference type="Gene3D" id="2.30.30.30">
    <property type="match status" value="1"/>
</dbReference>
<dbReference type="InterPro" id="IPR006645">
    <property type="entry name" value="NGN-like_dom"/>
</dbReference>
<dbReference type="HAMAP" id="MF_00948">
    <property type="entry name" value="NusG"/>
    <property type="match status" value="1"/>
</dbReference>
<keyword evidence="2 5" id="KW-0889">Transcription antitermination</keyword>
<dbReference type="InterPro" id="IPR014722">
    <property type="entry name" value="Rib_uL2_dom2"/>
</dbReference>
<evidence type="ECO:0000313" key="10">
    <source>
        <dbReference type="EMBL" id="TWT58511.1"/>
    </source>
</evidence>
<keyword evidence="4 5" id="KW-0804">Transcription</keyword>
<evidence type="ECO:0000313" key="11">
    <source>
        <dbReference type="Proteomes" id="UP000317243"/>
    </source>
</evidence>
<feature type="domain" description="NusG-like N-terminal" evidence="8">
    <location>
        <begin position="49"/>
        <end position="157"/>
    </location>
</feature>
<sequence length="229" mass="25864">MSNGHGETKIELSTRSLEFHTAIDQDAWLAMDKEETNTDDAQQAGSGNPRKWFVLKVQSNRERSIRDSILRRIKMEGMEEHFGEVFIPTEKVVETKGGGRRVREQKLLPGYMMIEMEMTDESWHLVRSTSGVGDFTGAAGKPIPMEDEEVRRWLGQDVAAEEEKEVAPRPVVKFDVTVGDQVKVKEGAFAEFEGVIDGMDDATGKVKVIIEIFGRPTEVELEHWQVEKA</sequence>
<comment type="similarity">
    <text evidence="5 7">Belongs to the NusG family.</text>
</comment>
<gene>
    <name evidence="5" type="primary">nusG</name>
    <name evidence="10" type="ORF">KOR42_18910</name>
</gene>
<dbReference type="GO" id="GO:0032784">
    <property type="term" value="P:regulation of DNA-templated transcription elongation"/>
    <property type="evidence" value="ECO:0007669"/>
    <property type="project" value="InterPro"/>
</dbReference>
<dbReference type="EMBL" id="SIHI01000001">
    <property type="protein sequence ID" value="TWT58511.1"/>
    <property type="molecule type" value="Genomic_DNA"/>
</dbReference>
<dbReference type="CDD" id="cd09891">
    <property type="entry name" value="NGN_Bact_1"/>
    <property type="match status" value="1"/>
</dbReference>
<evidence type="ECO:0000256" key="4">
    <source>
        <dbReference type="ARBA" id="ARBA00023163"/>
    </source>
</evidence>